<protein>
    <submittedName>
        <fullName evidence="3">Uncharacterized protein</fullName>
    </submittedName>
</protein>
<proteinExistence type="predicted"/>
<dbReference type="AlphaFoldDB" id="A0AAP7A041"/>
<gene>
    <name evidence="3" type="ORF">HMI46_10565</name>
    <name evidence="2" type="ORF">M5X12_05925</name>
</gene>
<accession>A0AAP7A041</accession>
<sequence>MIKKIAITTDTREEMNKLVRSASIDMSCGGPNRQPDGTFVIEAYVPDDHVNDLSSQGYRYEILEHISRSMLEQRQQEVGNADRYEGGNVAPQGTGIKR</sequence>
<evidence type="ECO:0000313" key="3">
    <source>
        <dbReference type="EMBL" id="NOJ70996.1"/>
    </source>
</evidence>
<keyword evidence="5" id="KW-1185">Reference proteome</keyword>
<dbReference type="EMBL" id="JABFOR010000010">
    <property type="protein sequence ID" value="NOJ70996.1"/>
    <property type="molecule type" value="Genomic_DNA"/>
</dbReference>
<dbReference type="Proteomes" id="UP001527181">
    <property type="component" value="Unassembled WGS sequence"/>
</dbReference>
<reference evidence="3 4" key="1">
    <citation type="submission" date="2020-05" db="EMBL/GenBank/DDBJ databases">
        <title>Whole genome sequencing and identification of novel metabolites from Paenibacillus alvei strain JR949.</title>
        <authorList>
            <person name="Rajendhran J."/>
            <person name="Sree Pranav P."/>
            <person name="Mahalakshmi B."/>
            <person name="Karthikeyan R."/>
        </authorList>
    </citation>
    <scope>NUCLEOTIDE SEQUENCE [LARGE SCALE GENOMIC DNA]</scope>
    <source>
        <strain evidence="3 4">JR949</strain>
    </source>
</reference>
<evidence type="ECO:0000313" key="2">
    <source>
        <dbReference type="EMBL" id="MCY9760114.1"/>
    </source>
</evidence>
<reference evidence="2 5" key="2">
    <citation type="submission" date="2022-05" db="EMBL/GenBank/DDBJ databases">
        <title>Genome Sequencing of Bee-Associated Microbes.</title>
        <authorList>
            <person name="Dunlap C."/>
        </authorList>
    </citation>
    <scope>NUCLEOTIDE SEQUENCE [LARGE SCALE GENOMIC DNA]</scope>
    <source>
        <strain evidence="2 5">NRRL B-04010</strain>
    </source>
</reference>
<dbReference type="Proteomes" id="UP000552038">
    <property type="component" value="Unassembled WGS sequence"/>
</dbReference>
<evidence type="ECO:0000256" key="1">
    <source>
        <dbReference type="SAM" id="MobiDB-lite"/>
    </source>
</evidence>
<evidence type="ECO:0000313" key="5">
    <source>
        <dbReference type="Proteomes" id="UP001527181"/>
    </source>
</evidence>
<comment type="caution">
    <text evidence="3">The sequence shown here is derived from an EMBL/GenBank/DDBJ whole genome shotgun (WGS) entry which is preliminary data.</text>
</comment>
<dbReference type="EMBL" id="JAMDNP010000009">
    <property type="protein sequence ID" value="MCY9760114.1"/>
    <property type="molecule type" value="Genomic_DNA"/>
</dbReference>
<evidence type="ECO:0000313" key="4">
    <source>
        <dbReference type="Proteomes" id="UP000552038"/>
    </source>
</evidence>
<name>A0AAP7A041_PAEAL</name>
<dbReference type="GeneID" id="94489381"/>
<feature type="region of interest" description="Disordered" evidence="1">
    <location>
        <begin position="73"/>
        <end position="98"/>
    </location>
</feature>
<dbReference type="RefSeq" id="WP_163979677.1">
    <property type="nucleotide sequence ID" value="NZ_JABFOR010000010.1"/>
</dbReference>
<organism evidence="3 4">
    <name type="scientific">Paenibacillus alvei</name>
    <name type="common">Bacillus alvei</name>
    <dbReference type="NCBI Taxonomy" id="44250"/>
    <lineage>
        <taxon>Bacteria</taxon>
        <taxon>Bacillati</taxon>
        <taxon>Bacillota</taxon>
        <taxon>Bacilli</taxon>
        <taxon>Bacillales</taxon>
        <taxon>Paenibacillaceae</taxon>
        <taxon>Paenibacillus</taxon>
    </lineage>
</organism>